<evidence type="ECO:0000313" key="2">
    <source>
        <dbReference type="Proteomes" id="UP001164745"/>
    </source>
</evidence>
<sequence length="40" mass="5082">MMGRTRHLTRPEYKHIVDEFQKEIDRRWERLKAKHEHPLL</sequence>
<proteinExistence type="predicted"/>
<protein>
    <submittedName>
        <fullName evidence="1">Uncharacterized protein</fullName>
    </submittedName>
</protein>
<dbReference type="EMBL" id="CP113864">
    <property type="protein sequence ID" value="WAM32467.1"/>
    <property type="molecule type" value="Genomic_DNA"/>
</dbReference>
<reference evidence="1" key="1">
    <citation type="submission" date="2022-12" db="EMBL/GenBank/DDBJ databases">
        <authorList>
            <person name="Bing R.G."/>
            <person name="Willard D.J."/>
            <person name="Manesh M.J.H."/>
            <person name="Laemthong T."/>
            <person name="Crosby J.R."/>
            <person name="Kelly R.M."/>
        </authorList>
    </citation>
    <scope>NUCLEOTIDE SEQUENCE</scope>
    <source>
        <strain evidence="1">DSM 8991</strain>
    </source>
</reference>
<gene>
    <name evidence="1" type="ORF">OTJ99_001021</name>
</gene>
<keyword evidence="2" id="KW-1185">Reference proteome</keyword>
<organism evidence="1 2">
    <name type="scientific">Caldicellulosiruptor naganoensis</name>
    <dbReference type="NCBI Taxonomy" id="29324"/>
    <lineage>
        <taxon>Bacteria</taxon>
        <taxon>Bacillati</taxon>
        <taxon>Bacillota</taxon>
        <taxon>Bacillota incertae sedis</taxon>
        <taxon>Caldicellulosiruptorales</taxon>
        <taxon>Caldicellulosiruptoraceae</taxon>
        <taxon>Caldicellulosiruptor</taxon>
    </lineage>
</organism>
<accession>A0ABY7BJE7</accession>
<dbReference type="Proteomes" id="UP001164745">
    <property type="component" value="Chromosome"/>
</dbReference>
<name>A0ABY7BJE7_9FIRM</name>
<evidence type="ECO:0000313" key="1">
    <source>
        <dbReference type="EMBL" id="WAM32467.1"/>
    </source>
</evidence>